<name>A0A2P6NIE7_9EUKA</name>
<evidence type="ECO:0000256" key="1">
    <source>
        <dbReference type="SAM" id="MobiDB-lite"/>
    </source>
</evidence>
<dbReference type="Proteomes" id="UP000241769">
    <property type="component" value="Unassembled WGS sequence"/>
</dbReference>
<keyword evidence="3" id="KW-1185">Reference proteome</keyword>
<protein>
    <submittedName>
        <fullName evidence="2">Uncharacterized protein</fullName>
    </submittedName>
</protein>
<dbReference type="EMBL" id="MDYQ01000077">
    <property type="protein sequence ID" value="PRP83736.1"/>
    <property type="molecule type" value="Genomic_DNA"/>
</dbReference>
<gene>
    <name evidence="2" type="ORF">PROFUN_09068</name>
</gene>
<evidence type="ECO:0000313" key="3">
    <source>
        <dbReference type="Proteomes" id="UP000241769"/>
    </source>
</evidence>
<dbReference type="InParanoid" id="A0A2P6NIE7"/>
<sequence>MSTLSIEYTIYCQHCESLRDGGRFCPQCGKSNEISHIEAPDKPERRKDVIHCTICHQPKAGHHCSRVPCLDPNLCLRPRLHKRQGNRGYHDNITFLALSNPGDGNGRAHTISTLISPSNPPPHLQSDPQPIIESHPSKRPRVDVELTRTDDQPPRPEDDRAKDFISNLAAWLMEYDESFSQSEEGRLAVLKIASNAHTQLQWAKRGMRRNRRHMDSVMDKDILDDVNVMHDG</sequence>
<feature type="compositionally biased region" description="Basic and acidic residues" evidence="1">
    <location>
        <begin position="140"/>
        <end position="160"/>
    </location>
</feature>
<evidence type="ECO:0000313" key="2">
    <source>
        <dbReference type="EMBL" id="PRP83736.1"/>
    </source>
</evidence>
<accession>A0A2P6NIE7</accession>
<comment type="caution">
    <text evidence="2">The sequence shown here is derived from an EMBL/GenBank/DDBJ whole genome shotgun (WGS) entry which is preliminary data.</text>
</comment>
<reference evidence="2 3" key="1">
    <citation type="journal article" date="2018" name="Genome Biol. Evol.">
        <title>Multiple Roots of Fruiting Body Formation in Amoebozoa.</title>
        <authorList>
            <person name="Hillmann F."/>
            <person name="Forbes G."/>
            <person name="Novohradska S."/>
            <person name="Ferling I."/>
            <person name="Riege K."/>
            <person name="Groth M."/>
            <person name="Westermann M."/>
            <person name="Marz M."/>
            <person name="Spaller T."/>
            <person name="Winckler T."/>
            <person name="Schaap P."/>
            <person name="Glockner G."/>
        </authorList>
    </citation>
    <scope>NUCLEOTIDE SEQUENCE [LARGE SCALE GENOMIC DNA]</scope>
    <source>
        <strain evidence="2 3">Jena</strain>
    </source>
</reference>
<dbReference type="AlphaFoldDB" id="A0A2P6NIE7"/>
<feature type="region of interest" description="Disordered" evidence="1">
    <location>
        <begin position="114"/>
        <end position="160"/>
    </location>
</feature>
<proteinExistence type="predicted"/>
<organism evidence="2 3">
    <name type="scientific">Planoprotostelium fungivorum</name>
    <dbReference type="NCBI Taxonomy" id="1890364"/>
    <lineage>
        <taxon>Eukaryota</taxon>
        <taxon>Amoebozoa</taxon>
        <taxon>Evosea</taxon>
        <taxon>Variosea</taxon>
        <taxon>Cavosteliida</taxon>
        <taxon>Cavosteliaceae</taxon>
        <taxon>Planoprotostelium</taxon>
    </lineage>
</organism>